<reference evidence="3 4" key="1">
    <citation type="submission" date="2020-05" db="EMBL/GenBank/DDBJ databases">
        <title>Genomic Encyclopedia of Type Strains, Phase IV (KMG-V): Genome sequencing to study the core and pangenomes of soil and plant-associated prokaryotes.</title>
        <authorList>
            <person name="Whitman W."/>
        </authorList>
    </citation>
    <scope>NUCLEOTIDE SEQUENCE [LARGE SCALE GENOMIC DNA]</scope>
    <source>
        <strain evidence="3 4">C29</strain>
    </source>
</reference>
<dbReference type="InterPro" id="IPR007522">
    <property type="entry name" value="CRISPR-assoc_prot_TM1795"/>
</dbReference>
<organism evidence="3 4">
    <name type="scientific">Sphaerotilus uruguayifluvii</name>
    <dbReference type="NCBI Taxonomy" id="2735897"/>
    <lineage>
        <taxon>Bacteria</taxon>
        <taxon>Pseudomonadati</taxon>
        <taxon>Pseudomonadota</taxon>
        <taxon>Betaproteobacteria</taxon>
        <taxon>Burkholderiales</taxon>
        <taxon>Sphaerotilaceae</taxon>
        <taxon>Sphaerotilus</taxon>
    </lineage>
</organism>
<protein>
    <submittedName>
        <fullName evidence="3">CRISPR-associated protein Cmr1</fullName>
    </submittedName>
</protein>
<evidence type="ECO:0000259" key="2">
    <source>
        <dbReference type="Pfam" id="PF03787"/>
    </source>
</evidence>
<sequence length="398" mass="43669">MKTLCASFEIVTPMFLGGSDQQTARLRSSSLKGALRFWWRALNWSHHAAQHPGDEVAALRALHHQESVLFGRSASDDQGGQGRFLMQVVDRTRAAVDQPFETSFDNGILYLLGMGLGSFSGGNHCIRKALDARPGNHFELRLIFHPQADARQISSVIDAVKAFGLLGALGSRARHGMGSVRLTSMNSAGLGLPTWTAPDSLVSYGQALTELLAPARTATGLPPLSAFSTNARIDLSRHDKEANTLLASIGREQQAWRSYGKDGLVNGKDSERNFADDHDLVREVANGRAASRAPRRAVFGLPHNYFFSSDKAKVDVNVILPGQEEGRRASPLLLHVHRVGDRHVAVHILLKARFLPAQASVQIKPGRGRPQSVSLEPDWRVLTDFLDRFKQNPDWTSL</sequence>
<dbReference type="RefSeq" id="WP_173807086.1">
    <property type="nucleotide sequence ID" value="NZ_JABSNM010000022.1"/>
</dbReference>
<evidence type="ECO:0000313" key="4">
    <source>
        <dbReference type="Proteomes" id="UP001516061"/>
    </source>
</evidence>
<dbReference type="Pfam" id="PF03787">
    <property type="entry name" value="RAMPs"/>
    <property type="match status" value="1"/>
</dbReference>
<feature type="domain" description="CRISPR type III-associated protein" evidence="2">
    <location>
        <begin position="8"/>
        <end position="181"/>
    </location>
</feature>
<dbReference type="NCBIfam" id="TIGR01894">
    <property type="entry name" value="cas_TM1795_cmr1"/>
    <property type="match status" value="1"/>
</dbReference>
<evidence type="ECO:0000256" key="1">
    <source>
        <dbReference type="ARBA" id="ARBA00023118"/>
    </source>
</evidence>
<dbReference type="InterPro" id="IPR005537">
    <property type="entry name" value="RAMP_III_fam"/>
</dbReference>
<proteinExistence type="predicted"/>
<name>A0ABX2G9R8_9BURK</name>
<accession>A0ABX2G9R8</accession>
<comment type="caution">
    <text evidence="3">The sequence shown here is derived from an EMBL/GenBank/DDBJ whole genome shotgun (WGS) entry which is preliminary data.</text>
</comment>
<dbReference type="Proteomes" id="UP001516061">
    <property type="component" value="Unassembled WGS sequence"/>
</dbReference>
<evidence type="ECO:0000313" key="3">
    <source>
        <dbReference type="EMBL" id="NRT58057.1"/>
    </source>
</evidence>
<dbReference type="EMBL" id="JABSNM010000022">
    <property type="protein sequence ID" value="NRT58057.1"/>
    <property type="molecule type" value="Genomic_DNA"/>
</dbReference>
<keyword evidence="4" id="KW-1185">Reference proteome</keyword>
<keyword evidence="1" id="KW-0051">Antiviral defense</keyword>
<gene>
    <name evidence="3" type="ORF">HNQ01_003823</name>
</gene>